<feature type="non-terminal residue" evidence="1">
    <location>
        <position position="1"/>
    </location>
</feature>
<dbReference type="AlphaFoldDB" id="A0AAN7CL21"/>
<name>A0AAN7CL21_9PEZI</name>
<proteinExistence type="predicted"/>
<protein>
    <submittedName>
        <fullName evidence="1">Uncharacterized protein</fullName>
    </submittedName>
</protein>
<organism evidence="1 2">
    <name type="scientific">Corynascus novoguineensis</name>
    <dbReference type="NCBI Taxonomy" id="1126955"/>
    <lineage>
        <taxon>Eukaryota</taxon>
        <taxon>Fungi</taxon>
        <taxon>Dikarya</taxon>
        <taxon>Ascomycota</taxon>
        <taxon>Pezizomycotina</taxon>
        <taxon>Sordariomycetes</taxon>
        <taxon>Sordariomycetidae</taxon>
        <taxon>Sordariales</taxon>
        <taxon>Chaetomiaceae</taxon>
        <taxon>Corynascus</taxon>
    </lineage>
</organism>
<gene>
    <name evidence="1" type="ORF">C7999DRAFT_18381</name>
</gene>
<reference evidence="1" key="1">
    <citation type="journal article" date="2023" name="Mol. Phylogenet. Evol.">
        <title>Genome-scale phylogeny and comparative genomics of the fungal order Sordariales.</title>
        <authorList>
            <person name="Hensen N."/>
            <person name="Bonometti L."/>
            <person name="Westerberg I."/>
            <person name="Brannstrom I.O."/>
            <person name="Guillou S."/>
            <person name="Cros-Aarteil S."/>
            <person name="Calhoun S."/>
            <person name="Haridas S."/>
            <person name="Kuo A."/>
            <person name="Mondo S."/>
            <person name="Pangilinan J."/>
            <person name="Riley R."/>
            <person name="LaButti K."/>
            <person name="Andreopoulos B."/>
            <person name="Lipzen A."/>
            <person name="Chen C."/>
            <person name="Yan M."/>
            <person name="Daum C."/>
            <person name="Ng V."/>
            <person name="Clum A."/>
            <person name="Steindorff A."/>
            <person name="Ohm R.A."/>
            <person name="Martin F."/>
            <person name="Silar P."/>
            <person name="Natvig D.O."/>
            <person name="Lalanne C."/>
            <person name="Gautier V."/>
            <person name="Ament-Velasquez S.L."/>
            <person name="Kruys A."/>
            <person name="Hutchinson M.I."/>
            <person name="Powell A.J."/>
            <person name="Barry K."/>
            <person name="Miller A.N."/>
            <person name="Grigoriev I.V."/>
            <person name="Debuchy R."/>
            <person name="Gladieux P."/>
            <person name="Hiltunen Thoren M."/>
            <person name="Johannesson H."/>
        </authorList>
    </citation>
    <scope>NUCLEOTIDE SEQUENCE</scope>
    <source>
        <strain evidence="1">CBS 359.72</strain>
    </source>
</reference>
<keyword evidence="2" id="KW-1185">Reference proteome</keyword>
<evidence type="ECO:0000313" key="1">
    <source>
        <dbReference type="EMBL" id="KAK4243252.1"/>
    </source>
</evidence>
<sequence>AGAADFGSCDPTIRFEGGLGGRPADEFTFQSNDPQIEANQQEALNPNIITNRVCDELTNICGANDAAKALCEDAKAQVEALGTRDATTADVFNGLLGF</sequence>
<evidence type="ECO:0000313" key="2">
    <source>
        <dbReference type="Proteomes" id="UP001303647"/>
    </source>
</evidence>
<accession>A0AAN7CL21</accession>
<reference evidence="1" key="2">
    <citation type="submission" date="2023-05" db="EMBL/GenBank/DDBJ databases">
        <authorList>
            <consortium name="Lawrence Berkeley National Laboratory"/>
            <person name="Steindorff A."/>
            <person name="Hensen N."/>
            <person name="Bonometti L."/>
            <person name="Westerberg I."/>
            <person name="Brannstrom I.O."/>
            <person name="Guillou S."/>
            <person name="Cros-Aarteil S."/>
            <person name="Calhoun S."/>
            <person name="Haridas S."/>
            <person name="Kuo A."/>
            <person name="Mondo S."/>
            <person name="Pangilinan J."/>
            <person name="Riley R."/>
            <person name="Labutti K."/>
            <person name="Andreopoulos B."/>
            <person name="Lipzen A."/>
            <person name="Chen C."/>
            <person name="Yanf M."/>
            <person name="Daum C."/>
            <person name="Ng V."/>
            <person name="Clum A."/>
            <person name="Ohm R."/>
            <person name="Martin F."/>
            <person name="Silar P."/>
            <person name="Natvig D."/>
            <person name="Lalanne C."/>
            <person name="Gautier V."/>
            <person name="Ament-Velasquez S.L."/>
            <person name="Kruys A."/>
            <person name="Hutchinson M.I."/>
            <person name="Powell A.J."/>
            <person name="Barry K."/>
            <person name="Miller A.N."/>
            <person name="Grigoriev I.V."/>
            <person name="Debuchy R."/>
            <person name="Gladieux P."/>
            <person name="Thoren M.H."/>
            <person name="Johannesson H."/>
        </authorList>
    </citation>
    <scope>NUCLEOTIDE SEQUENCE</scope>
    <source>
        <strain evidence="1">CBS 359.72</strain>
    </source>
</reference>
<dbReference type="EMBL" id="MU857843">
    <property type="protein sequence ID" value="KAK4243252.1"/>
    <property type="molecule type" value="Genomic_DNA"/>
</dbReference>
<dbReference type="Proteomes" id="UP001303647">
    <property type="component" value="Unassembled WGS sequence"/>
</dbReference>
<comment type="caution">
    <text evidence="1">The sequence shown here is derived from an EMBL/GenBank/DDBJ whole genome shotgun (WGS) entry which is preliminary data.</text>
</comment>